<evidence type="ECO:0000313" key="1">
    <source>
        <dbReference type="EMBL" id="KAF9642096.1"/>
    </source>
</evidence>
<proteinExistence type="predicted"/>
<dbReference type="EMBL" id="MU118699">
    <property type="protein sequence ID" value="KAF9642096.1"/>
    <property type="molecule type" value="Genomic_DNA"/>
</dbReference>
<name>A0ACB6YXE3_THEGA</name>
<evidence type="ECO:0000313" key="2">
    <source>
        <dbReference type="Proteomes" id="UP000886501"/>
    </source>
</evidence>
<gene>
    <name evidence="1" type="ORF">BDM02DRAFT_3106051</name>
</gene>
<reference evidence="1" key="2">
    <citation type="journal article" date="2020" name="Nat. Commun.">
        <title>Large-scale genome sequencing of mycorrhizal fungi provides insights into the early evolution of symbiotic traits.</title>
        <authorList>
            <person name="Miyauchi S."/>
            <person name="Kiss E."/>
            <person name="Kuo A."/>
            <person name="Drula E."/>
            <person name="Kohler A."/>
            <person name="Sanchez-Garcia M."/>
            <person name="Morin E."/>
            <person name="Andreopoulos B."/>
            <person name="Barry K.W."/>
            <person name="Bonito G."/>
            <person name="Buee M."/>
            <person name="Carver A."/>
            <person name="Chen C."/>
            <person name="Cichocki N."/>
            <person name="Clum A."/>
            <person name="Culley D."/>
            <person name="Crous P.W."/>
            <person name="Fauchery L."/>
            <person name="Girlanda M."/>
            <person name="Hayes R.D."/>
            <person name="Keri Z."/>
            <person name="LaButti K."/>
            <person name="Lipzen A."/>
            <person name="Lombard V."/>
            <person name="Magnuson J."/>
            <person name="Maillard F."/>
            <person name="Murat C."/>
            <person name="Nolan M."/>
            <person name="Ohm R.A."/>
            <person name="Pangilinan J."/>
            <person name="Pereira M.F."/>
            <person name="Perotto S."/>
            <person name="Peter M."/>
            <person name="Pfister S."/>
            <person name="Riley R."/>
            <person name="Sitrit Y."/>
            <person name="Stielow J.B."/>
            <person name="Szollosi G."/>
            <person name="Zifcakova L."/>
            <person name="Stursova M."/>
            <person name="Spatafora J.W."/>
            <person name="Tedersoo L."/>
            <person name="Vaario L.M."/>
            <person name="Yamada A."/>
            <person name="Yan M."/>
            <person name="Wang P."/>
            <person name="Xu J."/>
            <person name="Bruns T."/>
            <person name="Baldrian P."/>
            <person name="Vilgalys R."/>
            <person name="Dunand C."/>
            <person name="Henrissat B."/>
            <person name="Grigoriev I.V."/>
            <person name="Hibbett D."/>
            <person name="Nagy L.G."/>
            <person name="Martin F.M."/>
        </authorList>
    </citation>
    <scope>NUCLEOTIDE SEQUENCE</scope>
    <source>
        <strain evidence="1">P2</strain>
    </source>
</reference>
<keyword evidence="2" id="KW-1185">Reference proteome</keyword>
<comment type="caution">
    <text evidence="1">The sequence shown here is derived from an EMBL/GenBank/DDBJ whole genome shotgun (WGS) entry which is preliminary data.</text>
</comment>
<accession>A0ACB6YXE3</accession>
<sequence>MKNVVTEQEANTFNPELGPCCDPVHFRVHLEGTTCNVWNKSAIGIFVNRFLTTHPEYPSEQESVQEMVRMKSQATLDSMIRWYRKSNTPRTKEEKDESWLEKNHKERKRKLYHRRCDIMFLYPSLTSQHDLLEQLTPAGMSSDKEQTVGHHKQYHVIEPAWRSDVMTAWLWIFDALYSHARRDKVCGNQRGSDPRMRISDVERSMSRKFVPELPRNAYDNIWFNSQIYAKDTVRPGPPVQYFHNAKTLE</sequence>
<protein>
    <submittedName>
        <fullName evidence="1">Uncharacterized protein</fullName>
    </submittedName>
</protein>
<dbReference type="Proteomes" id="UP000886501">
    <property type="component" value="Unassembled WGS sequence"/>
</dbReference>
<organism evidence="1 2">
    <name type="scientific">Thelephora ganbajun</name>
    <name type="common">Ganba fungus</name>
    <dbReference type="NCBI Taxonomy" id="370292"/>
    <lineage>
        <taxon>Eukaryota</taxon>
        <taxon>Fungi</taxon>
        <taxon>Dikarya</taxon>
        <taxon>Basidiomycota</taxon>
        <taxon>Agaricomycotina</taxon>
        <taxon>Agaricomycetes</taxon>
        <taxon>Thelephorales</taxon>
        <taxon>Thelephoraceae</taxon>
        <taxon>Thelephora</taxon>
    </lineage>
</organism>
<reference evidence="1" key="1">
    <citation type="submission" date="2019-10" db="EMBL/GenBank/DDBJ databases">
        <authorList>
            <consortium name="DOE Joint Genome Institute"/>
            <person name="Kuo A."/>
            <person name="Miyauchi S."/>
            <person name="Kiss E."/>
            <person name="Drula E."/>
            <person name="Kohler A."/>
            <person name="Sanchez-Garcia M."/>
            <person name="Andreopoulos B."/>
            <person name="Barry K.W."/>
            <person name="Bonito G."/>
            <person name="Buee M."/>
            <person name="Carver A."/>
            <person name="Chen C."/>
            <person name="Cichocki N."/>
            <person name="Clum A."/>
            <person name="Culley D."/>
            <person name="Crous P.W."/>
            <person name="Fauchery L."/>
            <person name="Girlanda M."/>
            <person name="Hayes R."/>
            <person name="Keri Z."/>
            <person name="Labutti K."/>
            <person name="Lipzen A."/>
            <person name="Lombard V."/>
            <person name="Magnuson J."/>
            <person name="Maillard F."/>
            <person name="Morin E."/>
            <person name="Murat C."/>
            <person name="Nolan M."/>
            <person name="Ohm R."/>
            <person name="Pangilinan J."/>
            <person name="Pereira M."/>
            <person name="Perotto S."/>
            <person name="Peter M."/>
            <person name="Riley R."/>
            <person name="Sitrit Y."/>
            <person name="Stielow B."/>
            <person name="Szollosi G."/>
            <person name="Zifcakova L."/>
            <person name="Stursova M."/>
            <person name="Spatafora J.W."/>
            <person name="Tedersoo L."/>
            <person name="Vaario L.-M."/>
            <person name="Yamada A."/>
            <person name="Yan M."/>
            <person name="Wang P."/>
            <person name="Xu J."/>
            <person name="Bruns T."/>
            <person name="Baldrian P."/>
            <person name="Vilgalys R."/>
            <person name="Henrissat B."/>
            <person name="Grigoriev I.V."/>
            <person name="Hibbett D."/>
            <person name="Nagy L.G."/>
            <person name="Martin F.M."/>
        </authorList>
    </citation>
    <scope>NUCLEOTIDE SEQUENCE</scope>
    <source>
        <strain evidence="1">P2</strain>
    </source>
</reference>